<dbReference type="InterPro" id="IPR000847">
    <property type="entry name" value="LysR_HTH_N"/>
</dbReference>
<dbReference type="FunFam" id="1.10.10.10:FF:000001">
    <property type="entry name" value="LysR family transcriptional regulator"/>
    <property type="match status" value="1"/>
</dbReference>
<accession>A0A7X9SSG3</accession>
<dbReference type="GO" id="GO:0000976">
    <property type="term" value="F:transcription cis-regulatory region binding"/>
    <property type="evidence" value="ECO:0007669"/>
    <property type="project" value="TreeGrafter"/>
</dbReference>
<organism evidence="6 7">
    <name type="scientific">Clostridium beijerinckii</name>
    <name type="common">Clostridium MP</name>
    <dbReference type="NCBI Taxonomy" id="1520"/>
    <lineage>
        <taxon>Bacteria</taxon>
        <taxon>Bacillati</taxon>
        <taxon>Bacillota</taxon>
        <taxon>Clostridia</taxon>
        <taxon>Eubacteriales</taxon>
        <taxon>Clostridiaceae</taxon>
        <taxon>Clostridium</taxon>
    </lineage>
</organism>
<keyword evidence="2" id="KW-0805">Transcription regulation</keyword>
<proteinExistence type="inferred from homology"/>
<feature type="domain" description="HTH lysR-type" evidence="5">
    <location>
        <begin position="15"/>
        <end position="72"/>
    </location>
</feature>
<dbReference type="PROSITE" id="PS50931">
    <property type="entry name" value="HTH_LYSR"/>
    <property type="match status" value="1"/>
</dbReference>
<evidence type="ECO:0000256" key="3">
    <source>
        <dbReference type="ARBA" id="ARBA00023125"/>
    </source>
</evidence>
<evidence type="ECO:0000259" key="5">
    <source>
        <dbReference type="PROSITE" id="PS50931"/>
    </source>
</evidence>
<dbReference type="Proteomes" id="UP000587880">
    <property type="component" value="Unassembled WGS sequence"/>
</dbReference>
<dbReference type="GO" id="GO:0003700">
    <property type="term" value="F:DNA-binding transcription factor activity"/>
    <property type="evidence" value="ECO:0007669"/>
    <property type="project" value="InterPro"/>
</dbReference>
<gene>
    <name evidence="6" type="ORF">HF849_20340</name>
</gene>
<sequence>MISKYLTIWNGGFQLTIRDLEIFVEVCTQMSMSKAAQKLYISPSSVSQSISALENEYNTKLFERLSKKLYLTSNGKELLFHAKQLLYDLGQMNLKMRNLSYKGLVRIGVCTTIGYKLIYPILEKFQNLYPSVNIQVEIGNSSYIEQKILSYDLDVAIIQMESPCSELTYVDFLDDKLMLVCHPENPLAEQTIKIKQLSSEPIIAREPGSRTQKMLQDIFDESHIIPNVTWICKSIDSIKEAVIHNKGIALLSQYLIQDELKNRKIAKINLEEYNFTRKFYVSYHKNKHLTEYIHNFIMLCSTITDENPLKVQ</sequence>
<keyword evidence="3" id="KW-0238">DNA-binding</keyword>
<dbReference type="EMBL" id="JABAGD010000048">
    <property type="protein sequence ID" value="NMF07047.1"/>
    <property type="molecule type" value="Genomic_DNA"/>
</dbReference>
<dbReference type="InterPro" id="IPR036390">
    <property type="entry name" value="WH_DNA-bd_sf"/>
</dbReference>
<name>A0A7X9SSG3_CLOBE</name>
<dbReference type="Pfam" id="PF03466">
    <property type="entry name" value="LysR_substrate"/>
    <property type="match status" value="1"/>
</dbReference>
<dbReference type="InterPro" id="IPR005119">
    <property type="entry name" value="LysR_subst-bd"/>
</dbReference>
<comment type="similarity">
    <text evidence="1">Belongs to the LysR transcriptional regulatory family.</text>
</comment>
<dbReference type="AlphaFoldDB" id="A0A7X9SSG3"/>
<dbReference type="InterPro" id="IPR036388">
    <property type="entry name" value="WH-like_DNA-bd_sf"/>
</dbReference>
<comment type="caution">
    <text evidence="6">The sequence shown here is derived from an EMBL/GenBank/DDBJ whole genome shotgun (WGS) entry which is preliminary data.</text>
</comment>
<dbReference type="SUPFAM" id="SSF46785">
    <property type="entry name" value="Winged helix' DNA-binding domain"/>
    <property type="match status" value="1"/>
</dbReference>
<evidence type="ECO:0000313" key="6">
    <source>
        <dbReference type="EMBL" id="NMF07047.1"/>
    </source>
</evidence>
<evidence type="ECO:0000313" key="7">
    <source>
        <dbReference type="Proteomes" id="UP000587880"/>
    </source>
</evidence>
<dbReference type="PRINTS" id="PR00039">
    <property type="entry name" value="HTHLYSR"/>
</dbReference>
<dbReference type="PANTHER" id="PTHR30126:SF40">
    <property type="entry name" value="HTH-TYPE TRANSCRIPTIONAL REGULATOR GLTR"/>
    <property type="match status" value="1"/>
</dbReference>
<dbReference type="Pfam" id="PF00126">
    <property type="entry name" value="HTH_1"/>
    <property type="match status" value="1"/>
</dbReference>
<evidence type="ECO:0000256" key="4">
    <source>
        <dbReference type="ARBA" id="ARBA00023163"/>
    </source>
</evidence>
<evidence type="ECO:0000256" key="2">
    <source>
        <dbReference type="ARBA" id="ARBA00023015"/>
    </source>
</evidence>
<reference evidence="6 7" key="1">
    <citation type="submission" date="2020-04" db="EMBL/GenBank/DDBJ databases">
        <authorList>
            <person name="Hitch T.C.A."/>
            <person name="Wylensek D."/>
            <person name="Clavel T."/>
        </authorList>
    </citation>
    <scope>NUCLEOTIDE SEQUENCE [LARGE SCALE GENOMIC DNA]</scope>
    <source>
        <strain evidence="6 7">WB01_NA02</strain>
    </source>
</reference>
<protein>
    <submittedName>
        <fullName evidence="6">LysR family transcriptional regulator</fullName>
    </submittedName>
</protein>
<dbReference type="Gene3D" id="3.40.190.290">
    <property type="match status" value="1"/>
</dbReference>
<dbReference type="PANTHER" id="PTHR30126">
    <property type="entry name" value="HTH-TYPE TRANSCRIPTIONAL REGULATOR"/>
    <property type="match status" value="1"/>
</dbReference>
<dbReference type="Gene3D" id="1.10.10.10">
    <property type="entry name" value="Winged helix-like DNA-binding domain superfamily/Winged helix DNA-binding domain"/>
    <property type="match status" value="1"/>
</dbReference>
<keyword evidence="4" id="KW-0804">Transcription</keyword>
<dbReference type="SUPFAM" id="SSF53850">
    <property type="entry name" value="Periplasmic binding protein-like II"/>
    <property type="match status" value="1"/>
</dbReference>
<evidence type="ECO:0000256" key="1">
    <source>
        <dbReference type="ARBA" id="ARBA00009437"/>
    </source>
</evidence>